<comment type="caution">
    <text evidence="1">The sequence shown here is derived from an EMBL/GenBank/DDBJ whole genome shotgun (WGS) entry which is preliminary data.</text>
</comment>
<evidence type="ECO:0000313" key="2">
    <source>
        <dbReference type="Proteomes" id="UP001177670"/>
    </source>
</evidence>
<keyword evidence="2" id="KW-1185">Reference proteome</keyword>
<accession>A0AA40GC17</accession>
<proteinExistence type="predicted"/>
<dbReference type="AlphaFoldDB" id="A0AA40GC17"/>
<organism evidence="1 2">
    <name type="scientific">Melipona bicolor</name>
    <dbReference type="NCBI Taxonomy" id="60889"/>
    <lineage>
        <taxon>Eukaryota</taxon>
        <taxon>Metazoa</taxon>
        <taxon>Ecdysozoa</taxon>
        <taxon>Arthropoda</taxon>
        <taxon>Hexapoda</taxon>
        <taxon>Insecta</taxon>
        <taxon>Pterygota</taxon>
        <taxon>Neoptera</taxon>
        <taxon>Endopterygota</taxon>
        <taxon>Hymenoptera</taxon>
        <taxon>Apocrita</taxon>
        <taxon>Aculeata</taxon>
        <taxon>Apoidea</taxon>
        <taxon>Anthophila</taxon>
        <taxon>Apidae</taxon>
        <taxon>Melipona</taxon>
    </lineage>
</organism>
<dbReference type="Proteomes" id="UP001177670">
    <property type="component" value="Unassembled WGS sequence"/>
</dbReference>
<evidence type="ECO:0000313" key="1">
    <source>
        <dbReference type="EMBL" id="KAK1134555.1"/>
    </source>
</evidence>
<protein>
    <submittedName>
        <fullName evidence="1">Uncharacterized protein</fullName>
    </submittedName>
</protein>
<reference evidence="1" key="1">
    <citation type="submission" date="2021-10" db="EMBL/GenBank/DDBJ databases">
        <title>Melipona bicolor Genome sequencing and assembly.</title>
        <authorList>
            <person name="Araujo N.S."/>
            <person name="Arias M.C."/>
        </authorList>
    </citation>
    <scope>NUCLEOTIDE SEQUENCE</scope>
    <source>
        <strain evidence="1">USP_2M_L1-L4_2017</strain>
        <tissue evidence="1">Whole body</tissue>
    </source>
</reference>
<feature type="non-terminal residue" evidence="1">
    <location>
        <position position="1"/>
    </location>
</feature>
<gene>
    <name evidence="1" type="ORF">K0M31_007337</name>
</gene>
<sequence length="50" mass="5670">SRSQEDAGECERKKGDRAWYRAPSILDRNGTSYLVKAGRIFSLNNQKTPV</sequence>
<name>A0AA40GC17_9HYME</name>
<dbReference type="EMBL" id="JAHYIQ010000002">
    <property type="protein sequence ID" value="KAK1134555.1"/>
    <property type="molecule type" value="Genomic_DNA"/>
</dbReference>